<feature type="domain" description="Cellobiose dehydrogenase-like cytochrome" evidence="1">
    <location>
        <begin position="78"/>
        <end position="147"/>
    </location>
</feature>
<dbReference type="OrthoDB" id="507128at2759"/>
<dbReference type="Pfam" id="PF16010">
    <property type="entry name" value="CDH-cyt"/>
    <property type="match status" value="2"/>
</dbReference>
<feature type="domain" description="Cellobiose dehydrogenase-like cytochrome" evidence="1">
    <location>
        <begin position="4"/>
        <end position="71"/>
    </location>
</feature>
<dbReference type="STRING" id="1095630.A0A2J6THS8"/>
<dbReference type="InterPro" id="IPR015920">
    <property type="entry name" value="Cellobiose_DH-like_cyt"/>
</dbReference>
<dbReference type="EMBL" id="KZ613783">
    <property type="protein sequence ID" value="PMD62579.1"/>
    <property type="molecule type" value="Genomic_DNA"/>
</dbReference>
<dbReference type="SUPFAM" id="SSF49344">
    <property type="entry name" value="CBD9-like"/>
    <property type="match status" value="1"/>
</dbReference>
<name>A0A2J6THS8_9HELO</name>
<evidence type="ECO:0000313" key="2">
    <source>
        <dbReference type="EMBL" id="PMD62579.1"/>
    </source>
</evidence>
<dbReference type="RefSeq" id="XP_024739483.1">
    <property type="nucleotide sequence ID" value="XM_024882805.1"/>
</dbReference>
<evidence type="ECO:0000313" key="3">
    <source>
        <dbReference type="Proteomes" id="UP000235371"/>
    </source>
</evidence>
<dbReference type="Proteomes" id="UP000235371">
    <property type="component" value="Unassembled WGS sequence"/>
</dbReference>
<gene>
    <name evidence="2" type="ORF">K444DRAFT_627492</name>
</gene>
<dbReference type="Gene3D" id="2.60.40.1210">
    <property type="entry name" value="Cellobiose dehydrogenase, cytochrome domain"/>
    <property type="match status" value="2"/>
</dbReference>
<proteinExistence type="predicted"/>
<reference evidence="2 3" key="1">
    <citation type="submission" date="2016-04" db="EMBL/GenBank/DDBJ databases">
        <title>A degradative enzymes factory behind the ericoid mycorrhizal symbiosis.</title>
        <authorList>
            <consortium name="DOE Joint Genome Institute"/>
            <person name="Martino E."/>
            <person name="Morin E."/>
            <person name="Grelet G."/>
            <person name="Kuo A."/>
            <person name="Kohler A."/>
            <person name="Daghino S."/>
            <person name="Barry K."/>
            <person name="Choi C."/>
            <person name="Cichocki N."/>
            <person name="Clum A."/>
            <person name="Copeland A."/>
            <person name="Hainaut M."/>
            <person name="Haridas S."/>
            <person name="Labutti K."/>
            <person name="Lindquist E."/>
            <person name="Lipzen A."/>
            <person name="Khouja H.-R."/>
            <person name="Murat C."/>
            <person name="Ohm R."/>
            <person name="Olson A."/>
            <person name="Spatafora J."/>
            <person name="Veneault-Fourrey C."/>
            <person name="Henrissat B."/>
            <person name="Grigoriev I."/>
            <person name="Martin F."/>
            <person name="Perotto S."/>
        </authorList>
    </citation>
    <scope>NUCLEOTIDE SEQUENCE [LARGE SCALE GENOMIC DNA]</scope>
    <source>
        <strain evidence="2 3">E</strain>
    </source>
</reference>
<keyword evidence="3" id="KW-1185">Reference proteome</keyword>
<evidence type="ECO:0000259" key="1">
    <source>
        <dbReference type="Pfam" id="PF16010"/>
    </source>
</evidence>
<sequence>MVHDFLTGITFSAYTSGYTGIAFGVALPMNVSDPYDAIISITAPVSNTTWAGFAWGGTMVWNPLTVAWANGLRRRVLYTLLKGTMVNSTHWTMIAKCSGCTSYQGNDGEQAVINGTGIVQFAWAQGTSAVTTPPNNASAFNVHQAFGK</sequence>
<accession>A0A2J6THS8</accession>
<organism evidence="2 3">
    <name type="scientific">Hyaloscypha bicolor E</name>
    <dbReference type="NCBI Taxonomy" id="1095630"/>
    <lineage>
        <taxon>Eukaryota</taxon>
        <taxon>Fungi</taxon>
        <taxon>Dikarya</taxon>
        <taxon>Ascomycota</taxon>
        <taxon>Pezizomycotina</taxon>
        <taxon>Leotiomycetes</taxon>
        <taxon>Helotiales</taxon>
        <taxon>Hyaloscyphaceae</taxon>
        <taxon>Hyaloscypha</taxon>
        <taxon>Hyaloscypha bicolor</taxon>
    </lineage>
</organism>
<protein>
    <submittedName>
        <fullName evidence="2">Iron reductase domain protein</fullName>
    </submittedName>
</protein>
<dbReference type="CDD" id="cd09630">
    <property type="entry name" value="CDH_like_cytochrome"/>
    <property type="match status" value="1"/>
</dbReference>
<dbReference type="AlphaFoldDB" id="A0A2J6THS8"/>
<dbReference type="InParanoid" id="A0A2J6THS8"/>
<dbReference type="GeneID" id="36590882"/>